<evidence type="ECO:0000256" key="5">
    <source>
        <dbReference type="ARBA" id="ARBA00023136"/>
    </source>
</evidence>
<dbReference type="InterPro" id="IPR007156">
    <property type="entry name" value="MamQ_LemA"/>
</dbReference>
<comment type="similarity">
    <text evidence="2">Belongs to the LemA family.</text>
</comment>
<evidence type="ECO:0008006" key="10">
    <source>
        <dbReference type="Google" id="ProtNLM"/>
    </source>
</evidence>
<keyword evidence="4 6" id="KW-1133">Transmembrane helix</keyword>
<dbReference type="InterPro" id="IPR023353">
    <property type="entry name" value="LemA-like_dom_sf"/>
</dbReference>
<dbReference type="GO" id="GO:0016020">
    <property type="term" value="C:membrane"/>
    <property type="evidence" value="ECO:0007669"/>
    <property type="project" value="UniProtKB-SubCell"/>
</dbReference>
<evidence type="ECO:0000256" key="4">
    <source>
        <dbReference type="ARBA" id="ARBA00022989"/>
    </source>
</evidence>
<sequence length="175" mass="19542">MKKVYIFFLAGLTLFGIVGFLTWSYLQVSEAKNQVQLAQVDLIAPIERQYHLLPSLLATAENLQVRPELIKEVTECQDVFENAAPKYSASYWQASADLSKSLVSLAQAVDQEAATVMEVKAMELADDITESATTLEAAARSYNQSLQAFQEFKSQFPTNLLTPLSSMEEEAYYPQ</sequence>
<dbReference type="EMBL" id="SSXO01000002">
    <property type="protein sequence ID" value="TII00231.1"/>
    <property type="molecule type" value="Genomic_DNA"/>
</dbReference>
<evidence type="ECO:0000256" key="2">
    <source>
        <dbReference type="ARBA" id="ARBA00008854"/>
    </source>
</evidence>
<evidence type="ECO:0000256" key="1">
    <source>
        <dbReference type="ARBA" id="ARBA00004167"/>
    </source>
</evidence>
<dbReference type="Pfam" id="PF04011">
    <property type="entry name" value="LemA"/>
    <property type="match status" value="1"/>
</dbReference>
<evidence type="ECO:0000313" key="9">
    <source>
        <dbReference type="Proteomes" id="UP000305165"/>
    </source>
</evidence>
<name>A0A4T2GR65_STRSU</name>
<comment type="caution">
    <text evidence="7">The sequence shown here is derived from an EMBL/GenBank/DDBJ whole genome shotgun (WGS) entry which is preliminary data.</text>
</comment>
<accession>A0A4T2GR65</accession>
<proteinExistence type="inferred from homology"/>
<reference evidence="7 9" key="1">
    <citation type="submission" date="2019-04" db="EMBL/GenBank/DDBJ databases">
        <title>Genome analysis of Streptococcus suis strain WUSS424.</title>
        <authorList>
            <person name="Chen H."/>
            <person name="Gao X."/>
            <person name="Wu Z."/>
        </authorList>
    </citation>
    <scope>NUCLEOTIDE SEQUENCE [LARGE SCALE GENOMIC DNA]</scope>
    <source>
        <strain evidence="7 9">WUSS424</strain>
    </source>
</reference>
<keyword evidence="5 6" id="KW-0472">Membrane</keyword>
<dbReference type="SUPFAM" id="SSF140478">
    <property type="entry name" value="LemA-like"/>
    <property type="match status" value="1"/>
</dbReference>
<keyword evidence="3 6" id="KW-0812">Transmembrane</keyword>
<dbReference type="Proteomes" id="UP000305165">
    <property type="component" value="Unassembled WGS sequence"/>
</dbReference>
<evidence type="ECO:0000313" key="7">
    <source>
        <dbReference type="EMBL" id="TII00231.1"/>
    </source>
</evidence>
<comment type="subcellular location">
    <subcellularLocation>
        <location evidence="1">Membrane</location>
        <topology evidence="1">Single-pass membrane protein</topology>
    </subcellularLocation>
</comment>
<organism evidence="7 9">
    <name type="scientific">Streptococcus suis</name>
    <dbReference type="NCBI Taxonomy" id="1307"/>
    <lineage>
        <taxon>Bacteria</taxon>
        <taxon>Bacillati</taxon>
        <taxon>Bacillota</taxon>
        <taxon>Bacilli</taxon>
        <taxon>Lactobacillales</taxon>
        <taxon>Streptococcaceae</taxon>
        <taxon>Streptococcus</taxon>
    </lineage>
</organism>
<feature type="transmembrane region" description="Helical" evidence="6">
    <location>
        <begin position="6"/>
        <end position="26"/>
    </location>
</feature>
<gene>
    <name evidence="8" type="ORF">FAJ39_00620</name>
    <name evidence="7" type="ORF">FAJ39_03970</name>
</gene>
<evidence type="ECO:0000256" key="6">
    <source>
        <dbReference type="SAM" id="Phobius"/>
    </source>
</evidence>
<dbReference type="EMBL" id="SSXO01000001">
    <property type="protein sequence ID" value="TII00873.1"/>
    <property type="molecule type" value="Genomic_DNA"/>
</dbReference>
<evidence type="ECO:0000256" key="3">
    <source>
        <dbReference type="ARBA" id="ARBA00022692"/>
    </source>
</evidence>
<dbReference type="Gene3D" id="1.20.1440.20">
    <property type="entry name" value="LemA-like domain"/>
    <property type="match status" value="1"/>
</dbReference>
<protein>
    <recommendedName>
        <fullName evidence="10">LemA family protein</fullName>
    </recommendedName>
</protein>
<evidence type="ECO:0000313" key="8">
    <source>
        <dbReference type="EMBL" id="TII00873.1"/>
    </source>
</evidence>
<dbReference type="AlphaFoldDB" id="A0A4T2GR65"/>